<sequence length="91" mass="10723">MNDIILPARFEMFDDNSHGWIIYSDRRRSKSSRTMLEAFIQVDYLFEKGELLEIEAIELLKQIADSDLPPFPYDEMNMALISHSRFVHSLN</sequence>
<dbReference type="Proteomes" id="UP000229334">
    <property type="component" value="Unassembled WGS sequence"/>
</dbReference>
<dbReference type="AlphaFoldDB" id="A0A2H0BL25"/>
<gene>
    <name evidence="1" type="ORF">COX02_01395</name>
</gene>
<evidence type="ECO:0000313" key="2">
    <source>
        <dbReference type="Proteomes" id="UP000229334"/>
    </source>
</evidence>
<organism evidence="1 2">
    <name type="scientific">Candidatus Vogelbacteria bacterium CG22_combo_CG10-13_8_21_14_all_37_9</name>
    <dbReference type="NCBI Taxonomy" id="1975046"/>
    <lineage>
        <taxon>Bacteria</taxon>
        <taxon>Candidatus Vogeliibacteriota</taxon>
    </lineage>
</organism>
<protein>
    <submittedName>
        <fullName evidence="1">Uncharacterized protein</fullName>
    </submittedName>
</protein>
<dbReference type="EMBL" id="PCSX01000023">
    <property type="protein sequence ID" value="PIP58249.1"/>
    <property type="molecule type" value="Genomic_DNA"/>
</dbReference>
<evidence type="ECO:0000313" key="1">
    <source>
        <dbReference type="EMBL" id="PIP58249.1"/>
    </source>
</evidence>
<proteinExistence type="predicted"/>
<name>A0A2H0BL25_9BACT</name>
<reference evidence="1 2" key="1">
    <citation type="submission" date="2017-09" db="EMBL/GenBank/DDBJ databases">
        <title>Depth-based differentiation of microbial function through sediment-hosted aquifers and enrichment of novel symbionts in the deep terrestrial subsurface.</title>
        <authorList>
            <person name="Probst A.J."/>
            <person name="Ladd B."/>
            <person name="Jarett J.K."/>
            <person name="Geller-Mcgrath D.E."/>
            <person name="Sieber C.M."/>
            <person name="Emerson J.B."/>
            <person name="Anantharaman K."/>
            <person name="Thomas B.C."/>
            <person name="Malmstrom R."/>
            <person name="Stieglmeier M."/>
            <person name="Klingl A."/>
            <person name="Woyke T."/>
            <person name="Ryan C.M."/>
            <person name="Banfield J.F."/>
        </authorList>
    </citation>
    <scope>NUCLEOTIDE SEQUENCE [LARGE SCALE GENOMIC DNA]</scope>
    <source>
        <strain evidence="1">CG22_combo_CG10-13_8_21_14_all_37_9</strain>
    </source>
</reference>
<comment type="caution">
    <text evidence="1">The sequence shown here is derived from an EMBL/GenBank/DDBJ whole genome shotgun (WGS) entry which is preliminary data.</text>
</comment>
<accession>A0A2H0BL25</accession>